<keyword evidence="1" id="KW-0812">Transmembrane</keyword>
<keyword evidence="1" id="KW-0472">Membrane</keyword>
<dbReference type="Proteomes" id="UP001165740">
    <property type="component" value="Chromosome 11"/>
</dbReference>
<accession>A0A9W2YE02</accession>
<gene>
    <name evidence="4 5" type="primary">LOC129921819</name>
</gene>
<sequence>MKLGLSVLLTIFTATYRHVTASFRPELIFHFITPGVDERLQILDIAMEAKIDHLFARVICRSPGNKLTIRIGPKDGTTDLIDDKMSLHNDSAGAVSCLNPLLDNPVTCTETNFCTLHSNCVASLLAPCPRQSISAPWKSMQYVDVTVSQSGGDLVVSRCFAFCETHAEMDEDESQRISATVVGLVVGGSIVAASLLVLSFIVWSFKKHRNVPQN</sequence>
<evidence type="ECO:0000313" key="5">
    <source>
        <dbReference type="RefSeq" id="XP_055860850.1"/>
    </source>
</evidence>
<dbReference type="OrthoDB" id="6205994at2759"/>
<keyword evidence="2" id="KW-0732">Signal</keyword>
<name>A0A9W2YE02_BIOGL</name>
<evidence type="ECO:0000313" key="3">
    <source>
        <dbReference type="Proteomes" id="UP001165740"/>
    </source>
</evidence>
<feature type="chain" id="PRO_5044702350" evidence="2">
    <location>
        <begin position="22"/>
        <end position="214"/>
    </location>
</feature>
<keyword evidence="3" id="KW-1185">Reference proteome</keyword>
<reference evidence="4 5" key="1">
    <citation type="submission" date="2025-04" db="UniProtKB">
        <authorList>
            <consortium name="RefSeq"/>
        </authorList>
    </citation>
    <scope>IDENTIFICATION</scope>
</reference>
<feature type="transmembrane region" description="Helical" evidence="1">
    <location>
        <begin position="181"/>
        <end position="205"/>
    </location>
</feature>
<evidence type="ECO:0000313" key="4">
    <source>
        <dbReference type="RefSeq" id="XP_055860849.1"/>
    </source>
</evidence>
<feature type="signal peptide" evidence="2">
    <location>
        <begin position="1"/>
        <end position="21"/>
    </location>
</feature>
<protein>
    <submittedName>
        <fullName evidence="4 5">Uncharacterized protein LOC129921819</fullName>
    </submittedName>
</protein>
<dbReference type="RefSeq" id="XP_055860850.1">
    <property type="nucleotide sequence ID" value="XM_056004875.1"/>
</dbReference>
<keyword evidence="1" id="KW-1133">Transmembrane helix</keyword>
<evidence type="ECO:0000256" key="2">
    <source>
        <dbReference type="SAM" id="SignalP"/>
    </source>
</evidence>
<dbReference type="GeneID" id="129921819"/>
<dbReference type="RefSeq" id="XP_055860849.1">
    <property type="nucleotide sequence ID" value="XM_056004874.1"/>
</dbReference>
<proteinExistence type="predicted"/>
<dbReference type="AlphaFoldDB" id="A0A9W2YE02"/>
<evidence type="ECO:0000256" key="1">
    <source>
        <dbReference type="SAM" id="Phobius"/>
    </source>
</evidence>
<organism evidence="3 5">
    <name type="scientific">Biomphalaria glabrata</name>
    <name type="common">Bloodfluke planorb</name>
    <name type="synonym">Freshwater snail</name>
    <dbReference type="NCBI Taxonomy" id="6526"/>
    <lineage>
        <taxon>Eukaryota</taxon>
        <taxon>Metazoa</taxon>
        <taxon>Spiralia</taxon>
        <taxon>Lophotrochozoa</taxon>
        <taxon>Mollusca</taxon>
        <taxon>Gastropoda</taxon>
        <taxon>Heterobranchia</taxon>
        <taxon>Euthyneura</taxon>
        <taxon>Panpulmonata</taxon>
        <taxon>Hygrophila</taxon>
        <taxon>Lymnaeoidea</taxon>
        <taxon>Planorbidae</taxon>
        <taxon>Biomphalaria</taxon>
    </lineage>
</organism>